<dbReference type="EMBL" id="KQ424859">
    <property type="protein sequence ID" value="KOF70357.1"/>
    <property type="molecule type" value="Genomic_DNA"/>
</dbReference>
<proteinExistence type="predicted"/>
<accession>A0A0L8G034</accession>
<sequence>MMLVTQNVIQTELNSNMKMKIQRYFLGRQNLVSIYPLQTHYVKEFYLLCFQNAKPTLM</sequence>
<name>A0A0L8G034_OCTBM</name>
<gene>
    <name evidence="1" type="ORF">OCBIM_22002996mg</name>
</gene>
<evidence type="ECO:0000313" key="1">
    <source>
        <dbReference type="EMBL" id="KOF70357.1"/>
    </source>
</evidence>
<dbReference type="AlphaFoldDB" id="A0A0L8G034"/>
<protein>
    <submittedName>
        <fullName evidence="1">Uncharacterized protein</fullName>
    </submittedName>
</protein>
<organism evidence="1">
    <name type="scientific">Octopus bimaculoides</name>
    <name type="common">California two-spotted octopus</name>
    <dbReference type="NCBI Taxonomy" id="37653"/>
    <lineage>
        <taxon>Eukaryota</taxon>
        <taxon>Metazoa</taxon>
        <taxon>Spiralia</taxon>
        <taxon>Lophotrochozoa</taxon>
        <taxon>Mollusca</taxon>
        <taxon>Cephalopoda</taxon>
        <taxon>Coleoidea</taxon>
        <taxon>Octopodiformes</taxon>
        <taxon>Octopoda</taxon>
        <taxon>Incirrata</taxon>
        <taxon>Octopodidae</taxon>
        <taxon>Octopus</taxon>
    </lineage>
</organism>
<reference evidence="1" key="1">
    <citation type="submission" date="2015-07" db="EMBL/GenBank/DDBJ databases">
        <title>MeaNS - Measles Nucleotide Surveillance Program.</title>
        <authorList>
            <person name="Tran T."/>
            <person name="Druce J."/>
        </authorList>
    </citation>
    <scope>NUCLEOTIDE SEQUENCE</scope>
    <source>
        <strain evidence="1">UCB-OBI-ISO-001</strain>
        <tissue evidence="1">Gonad</tissue>
    </source>
</reference>